<reference evidence="9" key="1">
    <citation type="submission" date="2017-05" db="EMBL/GenBank/DDBJ databases">
        <title>Complete and WGS of Bordetella genogroups.</title>
        <authorList>
            <person name="Spilker T."/>
            <person name="Lipuma J."/>
        </authorList>
    </citation>
    <scope>NUCLEOTIDE SEQUENCE [LARGE SCALE GENOMIC DNA]</scope>
    <source>
        <strain evidence="9">AU18089</strain>
    </source>
</reference>
<feature type="region of interest" description="Disordered" evidence="5">
    <location>
        <begin position="264"/>
        <end position="287"/>
    </location>
</feature>
<organism evidence="8 9">
    <name type="scientific">Bordetella genomosp. 7</name>
    <dbReference type="NCBI Taxonomy" id="1416805"/>
    <lineage>
        <taxon>Bacteria</taxon>
        <taxon>Pseudomonadati</taxon>
        <taxon>Pseudomonadota</taxon>
        <taxon>Betaproteobacteria</taxon>
        <taxon>Burkholderiales</taxon>
        <taxon>Alcaligenaceae</taxon>
        <taxon>Bordetella</taxon>
    </lineage>
</organism>
<comment type="caution">
    <text evidence="8">The sequence shown here is derived from an EMBL/GenBank/DDBJ whole genome shotgun (WGS) entry which is preliminary data.</text>
</comment>
<dbReference type="PROSITE" id="PS01124">
    <property type="entry name" value="HTH_ARAC_FAMILY_2"/>
    <property type="match status" value="1"/>
</dbReference>
<dbReference type="InterPro" id="IPR018062">
    <property type="entry name" value="HTH_AraC-typ_CS"/>
</dbReference>
<keyword evidence="4" id="KW-0597">Phosphoprotein</keyword>
<feature type="modified residue" description="4-aspartylphosphate" evidence="4">
    <location>
        <position position="59"/>
    </location>
</feature>
<dbReference type="EMBL" id="NEVK01000006">
    <property type="protein sequence ID" value="OZI18000.1"/>
    <property type="molecule type" value="Genomic_DNA"/>
</dbReference>
<dbReference type="PROSITE" id="PS50110">
    <property type="entry name" value="RESPONSE_REGULATORY"/>
    <property type="match status" value="1"/>
</dbReference>
<evidence type="ECO:0000313" key="9">
    <source>
        <dbReference type="Proteomes" id="UP000216947"/>
    </source>
</evidence>
<name>A0A261R056_9BORD</name>
<proteinExistence type="predicted"/>
<keyword evidence="9" id="KW-1185">Reference proteome</keyword>
<dbReference type="GO" id="GO:0000160">
    <property type="term" value="P:phosphorelay signal transduction system"/>
    <property type="evidence" value="ECO:0007669"/>
    <property type="project" value="InterPro"/>
</dbReference>
<evidence type="ECO:0000256" key="2">
    <source>
        <dbReference type="ARBA" id="ARBA00023125"/>
    </source>
</evidence>
<dbReference type="PROSITE" id="PS00041">
    <property type="entry name" value="HTH_ARAC_FAMILY_1"/>
    <property type="match status" value="1"/>
</dbReference>
<accession>A0A261R056</accession>
<dbReference type="SMART" id="SM00448">
    <property type="entry name" value="REC"/>
    <property type="match status" value="1"/>
</dbReference>
<sequence length="287" mass="31583">MICSANARYHILIVDDNPDELKLLVELLRGENFRITLAFDGNQGYKRAVAVAPDLIIMDLRMPHTDGFTACRLLQHNPATAQIPIFFLSAARSMDERLSGLRNGGVDFVLKPFDPSEVLARIHIHLKRARPRAMPPAAAAASAADGPAAPAARPRLSAEQVIVHAATSYLAHCLAAPPHLPDLARKVGTYEKRLSQAFRKVLGKTVYEYLRDERLRMAQVLLDDTTLSITDIAAETGFSSPANFATAFRKKTGATPTEYRRRLAQRIDSADPMPPGPLHTRSRTETS</sequence>
<dbReference type="Pfam" id="PF00072">
    <property type="entry name" value="Response_reg"/>
    <property type="match status" value="1"/>
</dbReference>
<evidence type="ECO:0000256" key="3">
    <source>
        <dbReference type="ARBA" id="ARBA00023163"/>
    </source>
</evidence>
<dbReference type="PANTHER" id="PTHR47893">
    <property type="entry name" value="REGULATORY PROTEIN PCHR"/>
    <property type="match status" value="1"/>
</dbReference>
<dbReference type="Pfam" id="PF12833">
    <property type="entry name" value="HTH_18"/>
    <property type="match status" value="1"/>
</dbReference>
<evidence type="ECO:0000256" key="5">
    <source>
        <dbReference type="SAM" id="MobiDB-lite"/>
    </source>
</evidence>
<keyword evidence="2 8" id="KW-0238">DNA-binding</keyword>
<protein>
    <submittedName>
        <fullName evidence="8">DNA-binding response regulator</fullName>
    </submittedName>
</protein>
<dbReference type="PANTHER" id="PTHR47893:SF1">
    <property type="entry name" value="REGULATORY PROTEIN PCHR"/>
    <property type="match status" value="1"/>
</dbReference>
<keyword evidence="3" id="KW-0804">Transcription</keyword>
<dbReference type="SMART" id="SM00342">
    <property type="entry name" value="HTH_ARAC"/>
    <property type="match status" value="1"/>
</dbReference>
<evidence type="ECO:0000256" key="4">
    <source>
        <dbReference type="PROSITE-ProRule" id="PRU00169"/>
    </source>
</evidence>
<evidence type="ECO:0000313" key="8">
    <source>
        <dbReference type="EMBL" id="OZI18000.1"/>
    </source>
</evidence>
<dbReference type="PRINTS" id="PR00032">
    <property type="entry name" value="HTHARAC"/>
</dbReference>
<dbReference type="GO" id="GO:0003700">
    <property type="term" value="F:DNA-binding transcription factor activity"/>
    <property type="evidence" value="ECO:0007669"/>
    <property type="project" value="InterPro"/>
</dbReference>
<feature type="domain" description="Response regulatory" evidence="7">
    <location>
        <begin position="10"/>
        <end position="126"/>
    </location>
</feature>
<dbReference type="InterPro" id="IPR011006">
    <property type="entry name" value="CheY-like_superfamily"/>
</dbReference>
<keyword evidence="1" id="KW-0805">Transcription regulation</keyword>
<feature type="domain" description="HTH araC/xylS-type" evidence="6">
    <location>
        <begin position="164"/>
        <end position="262"/>
    </location>
</feature>
<dbReference type="RefSeq" id="WP_051423800.1">
    <property type="nucleotide sequence ID" value="NZ_NEVI01000017.1"/>
</dbReference>
<evidence type="ECO:0000259" key="7">
    <source>
        <dbReference type="PROSITE" id="PS50110"/>
    </source>
</evidence>
<dbReference type="OrthoDB" id="9801101at2"/>
<dbReference type="Gene3D" id="1.10.10.60">
    <property type="entry name" value="Homeodomain-like"/>
    <property type="match status" value="1"/>
</dbReference>
<dbReference type="InterPro" id="IPR020449">
    <property type="entry name" value="Tscrpt_reg_AraC-type_HTH"/>
</dbReference>
<gene>
    <name evidence="8" type="ORF">CAL19_13055</name>
</gene>
<dbReference type="GO" id="GO:0043565">
    <property type="term" value="F:sequence-specific DNA binding"/>
    <property type="evidence" value="ECO:0007669"/>
    <property type="project" value="InterPro"/>
</dbReference>
<dbReference type="InterPro" id="IPR018060">
    <property type="entry name" value="HTH_AraC"/>
</dbReference>
<evidence type="ECO:0000256" key="1">
    <source>
        <dbReference type="ARBA" id="ARBA00023015"/>
    </source>
</evidence>
<dbReference type="Gene3D" id="3.40.50.2300">
    <property type="match status" value="1"/>
</dbReference>
<dbReference type="SUPFAM" id="SSF46689">
    <property type="entry name" value="Homeodomain-like"/>
    <property type="match status" value="1"/>
</dbReference>
<dbReference type="SUPFAM" id="SSF52172">
    <property type="entry name" value="CheY-like"/>
    <property type="match status" value="1"/>
</dbReference>
<dbReference type="Proteomes" id="UP000216947">
    <property type="component" value="Unassembled WGS sequence"/>
</dbReference>
<dbReference type="AlphaFoldDB" id="A0A261R056"/>
<evidence type="ECO:0000259" key="6">
    <source>
        <dbReference type="PROSITE" id="PS01124"/>
    </source>
</evidence>
<dbReference type="InterPro" id="IPR001789">
    <property type="entry name" value="Sig_transdc_resp-reg_receiver"/>
</dbReference>
<dbReference type="InterPro" id="IPR053142">
    <property type="entry name" value="PchR_regulatory_protein"/>
</dbReference>
<dbReference type="InterPro" id="IPR009057">
    <property type="entry name" value="Homeodomain-like_sf"/>
</dbReference>